<evidence type="ECO:0000313" key="1">
    <source>
        <dbReference type="EMBL" id="KJR83793.1"/>
    </source>
</evidence>
<dbReference type="VEuPathDB" id="FungiDB:SPSK_10578"/>
<accession>A0A0F2M255</accession>
<dbReference type="RefSeq" id="XP_016586469.1">
    <property type="nucleotide sequence ID" value="XM_016736927.1"/>
</dbReference>
<dbReference type="AlphaFoldDB" id="A0A0F2M255"/>
<reference evidence="1 2" key="2">
    <citation type="journal article" date="2015" name="Eukaryot. Cell">
        <title>Asexual propagation of a virulent clone complex in a human and feline outbreak of sporotrichosis.</title>
        <authorList>
            <person name="Teixeira Mde M."/>
            <person name="Rodrigues A.M."/>
            <person name="Tsui C.K."/>
            <person name="de Almeida L.G."/>
            <person name="Van Diepeningen A.D."/>
            <person name="van den Ende B.G."/>
            <person name="Fernandes G.F."/>
            <person name="Kano R."/>
            <person name="Hamelin R.C."/>
            <person name="Lopes-Bezerra L.M."/>
            <person name="Vasconcelos A.T."/>
            <person name="de Hoog S."/>
            <person name="de Camargo Z.P."/>
            <person name="Felipe M.S."/>
        </authorList>
    </citation>
    <scope>NUCLEOTIDE SEQUENCE [LARGE SCALE GENOMIC DNA]</scope>
    <source>
        <strain evidence="1 2">1099-18</strain>
    </source>
</reference>
<dbReference type="Proteomes" id="UP000033710">
    <property type="component" value="Unassembled WGS sequence"/>
</dbReference>
<name>A0A0F2M255_SPOSC</name>
<organism evidence="1 2">
    <name type="scientific">Sporothrix schenckii 1099-18</name>
    <dbReference type="NCBI Taxonomy" id="1397361"/>
    <lineage>
        <taxon>Eukaryota</taxon>
        <taxon>Fungi</taxon>
        <taxon>Dikarya</taxon>
        <taxon>Ascomycota</taxon>
        <taxon>Pezizomycotina</taxon>
        <taxon>Sordariomycetes</taxon>
        <taxon>Sordariomycetidae</taxon>
        <taxon>Ophiostomatales</taxon>
        <taxon>Ophiostomataceae</taxon>
        <taxon>Sporothrix</taxon>
    </lineage>
</organism>
<protein>
    <submittedName>
        <fullName evidence="1">Uncharacterized protein</fullName>
    </submittedName>
</protein>
<gene>
    <name evidence="1" type="ORF">SPSK_10578</name>
</gene>
<sequence length="70" mass="7677">MNGDAHTLAARLLRVCWRSGRNVRAANIDGGAGRRKVYRRYVGCVDCVGSAWFCVCDMVLRNSGGTAEEQ</sequence>
<dbReference type="EMBL" id="AXCR01000009">
    <property type="protein sequence ID" value="KJR83793.1"/>
    <property type="molecule type" value="Genomic_DNA"/>
</dbReference>
<comment type="caution">
    <text evidence="1">The sequence shown here is derived from an EMBL/GenBank/DDBJ whole genome shotgun (WGS) entry which is preliminary data.</text>
</comment>
<dbReference type="KEGG" id="ssck:SPSK_10578"/>
<reference evidence="1 2" key="1">
    <citation type="journal article" date="2014" name="BMC Genomics">
        <title>Comparative genomics of the major fungal agents of human and animal Sporotrichosis: Sporothrix schenckii and Sporothrix brasiliensis.</title>
        <authorList>
            <person name="Teixeira M.M."/>
            <person name="de Almeida L.G."/>
            <person name="Kubitschek-Barreira P."/>
            <person name="Alves F.L."/>
            <person name="Kioshima E.S."/>
            <person name="Abadio A.K."/>
            <person name="Fernandes L."/>
            <person name="Derengowski L.S."/>
            <person name="Ferreira K.S."/>
            <person name="Souza R.C."/>
            <person name="Ruiz J.C."/>
            <person name="de Andrade N.C."/>
            <person name="Paes H.C."/>
            <person name="Nicola A.M."/>
            <person name="Albuquerque P."/>
            <person name="Gerber A.L."/>
            <person name="Martins V.P."/>
            <person name="Peconick L.D."/>
            <person name="Neto A.V."/>
            <person name="Chaucanez C.B."/>
            <person name="Silva P.A."/>
            <person name="Cunha O.L."/>
            <person name="de Oliveira F.F."/>
            <person name="dos Santos T.C."/>
            <person name="Barros A.L."/>
            <person name="Soares M.A."/>
            <person name="de Oliveira L.M."/>
            <person name="Marini M.M."/>
            <person name="Villalobos-Duno H."/>
            <person name="Cunha M.M."/>
            <person name="de Hoog S."/>
            <person name="da Silveira J.F."/>
            <person name="Henrissat B."/>
            <person name="Nino-Vega G.A."/>
            <person name="Cisalpino P.S."/>
            <person name="Mora-Montes H.M."/>
            <person name="Almeida S.R."/>
            <person name="Stajich J.E."/>
            <person name="Lopes-Bezerra L.M."/>
            <person name="Vasconcelos A.T."/>
            <person name="Felipe M.S."/>
        </authorList>
    </citation>
    <scope>NUCLEOTIDE SEQUENCE [LARGE SCALE GENOMIC DNA]</scope>
    <source>
        <strain evidence="1 2">1099-18</strain>
    </source>
</reference>
<proteinExistence type="predicted"/>
<evidence type="ECO:0000313" key="2">
    <source>
        <dbReference type="Proteomes" id="UP000033710"/>
    </source>
</evidence>
<dbReference type="GeneID" id="27672204"/>